<dbReference type="Proteomes" id="UP000000268">
    <property type="component" value="Plasmid pREB5"/>
</dbReference>
<name>A8ZPH7_ACAM1</name>
<geneLocation type="plasmid" evidence="1 2">
    <name>pREB5</name>
</geneLocation>
<evidence type="ECO:0000313" key="1">
    <source>
        <dbReference type="EMBL" id="ABW32913.1"/>
    </source>
</evidence>
<keyword evidence="2" id="KW-1185">Reference proteome</keyword>
<protein>
    <submittedName>
        <fullName evidence="1">Uncharacterized protein</fullName>
    </submittedName>
</protein>
<proteinExistence type="predicted"/>
<keyword evidence="1" id="KW-0614">Plasmid</keyword>
<evidence type="ECO:0000313" key="2">
    <source>
        <dbReference type="Proteomes" id="UP000000268"/>
    </source>
</evidence>
<sequence>MKPKTRYKLIPQVQFTTTIELHDQQTAILNRLVLGSKDLTDDQALDLWLSLNPYVHTFQHSTPRDIFFSLRYTALAALPTQPEPKPSYPVELLNSVRSDVEADDQDFICC</sequence>
<dbReference type="HOGENOM" id="CLU_2165411_0_0_3"/>
<accession>A8ZPH7</accession>
<reference evidence="1 2" key="1">
    <citation type="journal article" date="2008" name="Proc. Natl. Acad. Sci. U.S.A.">
        <title>Niche adaptation and genome expansion in the chlorophyll d-producing cyanobacterium Acaryochloris marina.</title>
        <authorList>
            <person name="Swingley W.D."/>
            <person name="Chen M."/>
            <person name="Cheung P.C."/>
            <person name="Conrad A.L."/>
            <person name="Dejesa L.C."/>
            <person name="Hao J."/>
            <person name="Honchak B.M."/>
            <person name="Karbach L.E."/>
            <person name="Kurdoglu A."/>
            <person name="Lahiri S."/>
            <person name="Mastrian S.D."/>
            <person name="Miyashita H."/>
            <person name="Page L."/>
            <person name="Ramakrishna P."/>
            <person name="Satoh S."/>
            <person name="Sattley W.M."/>
            <person name="Shimada Y."/>
            <person name="Taylor H.L."/>
            <person name="Tomo T."/>
            <person name="Tsuchiya T."/>
            <person name="Wang Z.T."/>
            <person name="Raymond J."/>
            <person name="Mimuro M."/>
            <person name="Blankenship R.E."/>
            <person name="Touchman J.W."/>
        </authorList>
    </citation>
    <scope>NUCLEOTIDE SEQUENCE [LARGE SCALE GENOMIC DNA]</scope>
    <source>
        <strain evidence="2">MBIC 11017</strain>
        <plasmid evidence="2">Plasmid pREB5</plasmid>
    </source>
</reference>
<dbReference type="EMBL" id="CP000842">
    <property type="protein sequence ID" value="ABW32913.1"/>
    <property type="molecule type" value="Genomic_DNA"/>
</dbReference>
<gene>
    <name evidence="1" type="ordered locus">AM1_E0144</name>
</gene>
<dbReference type="RefSeq" id="WP_012167940.1">
    <property type="nucleotide sequence ID" value="NC_009930.1"/>
</dbReference>
<organism evidence="1 2">
    <name type="scientific">Acaryochloris marina (strain MBIC 11017)</name>
    <dbReference type="NCBI Taxonomy" id="329726"/>
    <lineage>
        <taxon>Bacteria</taxon>
        <taxon>Bacillati</taxon>
        <taxon>Cyanobacteriota</taxon>
        <taxon>Cyanophyceae</taxon>
        <taxon>Acaryochloridales</taxon>
        <taxon>Acaryochloridaceae</taxon>
        <taxon>Acaryochloris</taxon>
    </lineage>
</organism>
<dbReference type="KEGG" id="amr:AM1_E0144"/>
<dbReference type="AlphaFoldDB" id="A8ZPH7"/>